<evidence type="ECO:0000259" key="1">
    <source>
        <dbReference type="Pfam" id="PF00534"/>
    </source>
</evidence>
<organism evidence="2 3">
    <name type="scientific">Cecembia calidifontis</name>
    <dbReference type="NCBI Taxonomy" id="1187080"/>
    <lineage>
        <taxon>Bacteria</taxon>
        <taxon>Pseudomonadati</taxon>
        <taxon>Bacteroidota</taxon>
        <taxon>Cytophagia</taxon>
        <taxon>Cytophagales</taxon>
        <taxon>Cyclobacteriaceae</taxon>
        <taxon>Cecembia</taxon>
    </lineage>
</organism>
<dbReference type="SUPFAM" id="SSF53756">
    <property type="entry name" value="UDP-Glycosyltransferase/glycogen phosphorylase"/>
    <property type="match status" value="1"/>
</dbReference>
<dbReference type="InterPro" id="IPR001296">
    <property type="entry name" value="Glyco_trans_1"/>
</dbReference>
<evidence type="ECO:0000313" key="3">
    <source>
        <dbReference type="Proteomes" id="UP000292209"/>
    </source>
</evidence>
<keyword evidence="3" id="KW-1185">Reference proteome</keyword>
<evidence type="ECO:0000313" key="2">
    <source>
        <dbReference type="EMBL" id="RZS97548.1"/>
    </source>
</evidence>
<dbReference type="GO" id="GO:0016757">
    <property type="term" value="F:glycosyltransferase activity"/>
    <property type="evidence" value="ECO:0007669"/>
    <property type="project" value="InterPro"/>
</dbReference>
<dbReference type="AlphaFoldDB" id="A0A4Q7PCU7"/>
<dbReference type="OrthoDB" id="925984at2"/>
<dbReference type="RefSeq" id="WP_130276413.1">
    <property type="nucleotide sequence ID" value="NZ_SGXG01000001.1"/>
</dbReference>
<accession>A0A4Q7PCU7</accession>
<dbReference type="Proteomes" id="UP000292209">
    <property type="component" value="Unassembled WGS sequence"/>
</dbReference>
<sequence length="376" mass="43694">MRPIPILIASVLKPLKDPRAYYRFGLSLRETNKYQINIIGFSTKKEADEKNIKFHPLFLEKRQAFSRIFASLVFYRIYKKERPKLSIICTWELIPSAILCTMLFGGKLVYDVQENYALNISYNRTLKGIKKWFAKNLILLTEYFGKFLIDHYIFSEQCYKHEKKAFKPYFVLENKYFGAVPKNIPSKKLHLPNLRFLISGTITEVYGIKEAMQWFLELRQSFPEISLHIIGHCPIPDFAKILSEMAKENKGIHLQISGQPVPYEQIMEAYAAADVVLLPYHQIPSISPKIPSKLFESLALGKPFFYSPNLLWKSFAEKYQAGLEVDFSAKSLAAETLHSLLSMNFYSKDFPYEAFWIQKERLQLQNLVSSLLEAQP</sequence>
<proteinExistence type="predicted"/>
<reference evidence="2 3" key="1">
    <citation type="submission" date="2019-02" db="EMBL/GenBank/DDBJ databases">
        <title>Genomic Encyclopedia of Archaeal and Bacterial Type Strains, Phase II (KMG-II): from individual species to whole genera.</title>
        <authorList>
            <person name="Goeker M."/>
        </authorList>
    </citation>
    <scope>NUCLEOTIDE SEQUENCE [LARGE SCALE GENOMIC DNA]</scope>
    <source>
        <strain evidence="2 3">DSM 21411</strain>
    </source>
</reference>
<gene>
    <name evidence="2" type="ORF">BC751_3162</name>
</gene>
<comment type="caution">
    <text evidence="2">The sequence shown here is derived from an EMBL/GenBank/DDBJ whole genome shotgun (WGS) entry which is preliminary data.</text>
</comment>
<protein>
    <submittedName>
        <fullName evidence="2">Glycosyltransferase involved in cell wall biosynthesis</fullName>
    </submittedName>
</protein>
<name>A0A4Q7PCU7_9BACT</name>
<dbReference type="EMBL" id="SGXG01000001">
    <property type="protein sequence ID" value="RZS97548.1"/>
    <property type="molecule type" value="Genomic_DNA"/>
</dbReference>
<dbReference type="Gene3D" id="3.40.50.2000">
    <property type="entry name" value="Glycogen Phosphorylase B"/>
    <property type="match status" value="1"/>
</dbReference>
<feature type="domain" description="Glycosyl transferase family 1" evidence="1">
    <location>
        <begin position="193"/>
        <end position="345"/>
    </location>
</feature>
<keyword evidence="2" id="KW-0808">Transferase</keyword>
<dbReference type="Pfam" id="PF00534">
    <property type="entry name" value="Glycos_transf_1"/>
    <property type="match status" value="1"/>
</dbReference>